<dbReference type="PANTHER" id="PTHR43574">
    <property type="entry name" value="EPIMERASE-RELATED"/>
    <property type="match status" value="1"/>
</dbReference>
<evidence type="ECO:0000259" key="2">
    <source>
        <dbReference type="Pfam" id="PF01370"/>
    </source>
</evidence>
<dbReference type="InterPro" id="IPR036291">
    <property type="entry name" value="NAD(P)-bd_dom_sf"/>
</dbReference>
<dbReference type="RefSeq" id="WP_115466902.1">
    <property type="nucleotide sequence ID" value="NZ_QKRA01000002.1"/>
</dbReference>
<evidence type="ECO:0000313" key="4">
    <source>
        <dbReference type="Proteomes" id="UP000254326"/>
    </source>
</evidence>
<dbReference type="AlphaFoldDB" id="A0A370UAS1"/>
<dbReference type="OrthoDB" id="9808276at2"/>
<dbReference type="Gene3D" id="3.40.50.720">
    <property type="entry name" value="NAD(P)-binding Rossmann-like Domain"/>
    <property type="match status" value="1"/>
</dbReference>
<proteinExistence type="predicted"/>
<reference evidence="3 4" key="1">
    <citation type="submission" date="2018-06" db="EMBL/GenBank/DDBJ databases">
        <title>Marinomonas sp. YLB-05 draft genome sequence.</title>
        <authorList>
            <person name="Yu L."/>
            <person name="Tang X."/>
        </authorList>
    </citation>
    <scope>NUCLEOTIDE SEQUENCE [LARGE SCALE GENOMIC DNA]</scope>
    <source>
        <strain evidence="3 4">YLB-05</strain>
    </source>
</reference>
<evidence type="ECO:0000313" key="3">
    <source>
        <dbReference type="EMBL" id="RDL44864.1"/>
    </source>
</evidence>
<dbReference type="SUPFAM" id="SSF51735">
    <property type="entry name" value="NAD(P)-binding Rossmann-fold domains"/>
    <property type="match status" value="1"/>
</dbReference>
<accession>A0A370UAS1</accession>
<keyword evidence="1" id="KW-0520">NAD</keyword>
<protein>
    <submittedName>
        <fullName evidence="3">Epimerase</fullName>
    </submittedName>
</protein>
<name>A0A370UAS1_9GAMM</name>
<keyword evidence="4" id="KW-1185">Reference proteome</keyword>
<dbReference type="Proteomes" id="UP000254326">
    <property type="component" value="Unassembled WGS sequence"/>
</dbReference>
<gene>
    <name evidence="3" type="ORF">DN730_04410</name>
</gene>
<organism evidence="3 4">
    <name type="scientific">Marinomonas piezotolerans</name>
    <dbReference type="NCBI Taxonomy" id="2213058"/>
    <lineage>
        <taxon>Bacteria</taxon>
        <taxon>Pseudomonadati</taxon>
        <taxon>Pseudomonadota</taxon>
        <taxon>Gammaproteobacteria</taxon>
        <taxon>Oceanospirillales</taxon>
        <taxon>Oceanospirillaceae</taxon>
        <taxon>Marinomonas</taxon>
    </lineage>
</organism>
<dbReference type="InterPro" id="IPR001509">
    <property type="entry name" value="Epimerase_deHydtase"/>
</dbReference>
<sequence length="285" mass="30961">MVNVLVAGCGDLGRLVASHFVAQGAQVTGMRRQSTEFPMGVTGITGDLTQLGEGAWPDVDLLYLIMTPLGRTADAYQKAYVDAANAVVSAYQHRPNKPNVVFVSSTSVYGQSQGQLITDESVALPATATAEKLLEAETILANALPTTAVRCSGIYGPGRYRLLDGVRQAEPWKANSWTNRIHRDDVVSGLCLLGDLALAGETLPRAVLASDEQPVSMWEVKLWLSHQLNVAPPLPDQIAFSDYFPTSGKRIVASKLKQMGWRPQYPSYVSGYESMLDHYLAHRNA</sequence>
<dbReference type="Pfam" id="PF01370">
    <property type="entry name" value="Epimerase"/>
    <property type="match status" value="1"/>
</dbReference>
<comment type="caution">
    <text evidence="3">The sequence shown here is derived from an EMBL/GenBank/DDBJ whole genome shotgun (WGS) entry which is preliminary data.</text>
</comment>
<feature type="domain" description="NAD-dependent epimerase/dehydratase" evidence="2">
    <location>
        <begin position="4"/>
        <end position="160"/>
    </location>
</feature>
<evidence type="ECO:0000256" key="1">
    <source>
        <dbReference type="ARBA" id="ARBA00023027"/>
    </source>
</evidence>
<dbReference type="EMBL" id="QKRA01000002">
    <property type="protein sequence ID" value="RDL44864.1"/>
    <property type="molecule type" value="Genomic_DNA"/>
</dbReference>